<dbReference type="Pfam" id="PF00276">
    <property type="entry name" value="Ribosomal_L23"/>
    <property type="match status" value="1"/>
</dbReference>
<dbReference type="HAMAP" id="MF_01369_B">
    <property type="entry name" value="Ribosomal_uL23_B"/>
    <property type="match status" value="1"/>
</dbReference>
<keyword evidence="3" id="KW-0687">Ribonucleoprotein</keyword>
<organism evidence="4">
    <name type="scientific">marine metagenome</name>
    <dbReference type="NCBI Taxonomy" id="408172"/>
    <lineage>
        <taxon>unclassified sequences</taxon>
        <taxon>metagenomes</taxon>
        <taxon>ecological metagenomes</taxon>
    </lineage>
</organism>
<protein>
    <recommendedName>
        <fullName evidence="5">50S ribosomal protein L23</fullName>
    </recommendedName>
</protein>
<gene>
    <name evidence="4" type="ORF">METZ01_LOCUS488906</name>
</gene>
<dbReference type="AlphaFoldDB" id="A0A383CV19"/>
<feature type="non-terminal residue" evidence="4">
    <location>
        <position position="1"/>
    </location>
</feature>
<dbReference type="Gene3D" id="3.30.70.330">
    <property type="match status" value="1"/>
</dbReference>
<keyword evidence="2" id="KW-0689">Ribosomal protein</keyword>
<evidence type="ECO:0000256" key="3">
    <source>
        <dbReference type="ARBA" id="ARBA00023274"/>
    </source>
</evidence>
<evidence type="ECO:0000256" key="2">
    <source>
        <dbReference type="ARBA" id="ARBA00022980"/>
    </source>
</evidence>
<name>A0A383CV19_9ZZZZ</name>
<dbReference type="InterPro" id="IPR013025">
    <property type="entry name" value="Ribosomal_uL23-like"/>
</dbReference>
<dbReference type="GO" id="GO:0003735">
    <property type="term" value="F:structural constituent of ribosome"/>
    <property type="evidence" value="ECO:0007669"/>
    <property type="project" value="InterPro"/>
</dbReference>
<sequence>VITEKASLLQESNKYVFKVHSKSNKYQIKKAVEEIFEVTVLGVNVVKVHGKNKVFNGKKVLTPSWKKALITLKLGDTISLVEGA</sequence>
<dbReference type="InterPro" id="IPR012677">
    <property type="entry name" value="Nucleotide-bd_a/b_plait_sf"/>
</dbReference>
<evidence type="ECO:0008006" key="5">
    <source>
        <dbReference type="Google" id="ProtNLM"/>
    </source>
</evidence>
<dbReference type="GO" id="GO:1990904">
    <property type="term" value="C:ribonucleoprotein complex"/>
    <property type="evidence" value="ECO:0007669"/>
    <property type="project" value="UniProtKB-KW"/>
</dbReference>
<dbReference type="NCBIfam" id="NF004363">
    <property type="entry name" value="PRK05738.2-4"/>
    <property type="match status" value="1"/>
</dbReference>
<reference evidence="4" key="1">
    <citation type="submission" date="2018-05" db="EMBL/GenBank/DDBJ databases">
        <authorList>
            <person name="Lanie J.A."/>
            <person name="Ng W.-L."/>
            <person name="Kazmierczak K.M."/>
            <person name="Andrzejewski T.M."/>
            <person name="Davidsen T.M."/>
            <person name="Wayne K.J."/>
            <person name="Tettelin H."/>
            <person name="Glass J.I."/>
            <person name="Rusch D."/>
            <person name="Podicherti R."/>
            <person name="Tsui H.-C.T."/>
            <person name="Winkler M.E."/>
        </authorList>
    </citation>
    <scope>NUCLEOTIDE SEQUENCE</scope>
</reference>
<accession>A0A383CV19</accession>
<evidence type="ECO:0000256" key="1">
    <source>
        <dbReference type="ARBA" id="ARBA00006700"/>
    </source>
</evidence>
<dbReference type="GO" id="GO:0006412">
    <property type="term" value="P:translation"/>
    <property type="evidence" value="ECO:0007669"/>
    <property type="project" value="InterPro"/>
</dbReference>
<dbReference type="SUPFAM" id="SSF54189">
    <property type="entry name" value="Ribosomal proteins S24e, L23 and L15e"/>
    <property type="match status" value="1"/>
</dbReference>
<proteinExistence type="inferred from homology"/>
<dbReference type="InterPro" id="IPR012678">
    <property type="entry name" value="Ribosomal_uL23/eL15/eS24_sf"/>
</dbReference>
<dbReference type="GO" id="GO:0005840">
    <property type="term" value="C:ribosome"/>
    <property type="evidence" value="ECO:0007669"/>
    <property type="project" value="UniProtKB-KW"/>
</dbReference>
<dbReference type="EMBL" id="UINC01211940">
    <property type="protein sequence ID" value="SVE36052.1"/>
    <property type="molecule type" value="Genomic_DNA"/>
</dbReference>
<evidence type="ECO:0000313" key="4">
    <source>
        <dbReference type="EMBL" id="SVE36052.1"/>
    </source>
</evidence>
<comment type="similarity">
    <text evidence="1">Belongs to the universal ribosomal protein uL23 family.</text>
</comment>